<name>A0A9P6JP00_9AGAR</name>
<keyword evidence="2" id="KW-0732">Signal</keyword>
<organism evidence="3 4">
    <name type="scientific">Crepidotus variabilis</name>
    <dbReference type="NCBI Taxonomy" id="179855"/>
    <lineage>
        <taxon>Eukaryota</taxon>
        <taxon>Fungi</taxon>
        <taxon>Dikarya</taxon>
        <taxon>Basidiomycota</taxon>
        <taxon>Agaricomycotina</taxon>
        <taxon>Agaricomycetes</taxon>
        <taxon>Agaricomycetidae</taxon>
        <taxon>Agaricales</taxon>
        <taxon>Agaricineae</taxon>
        <taxon>Crepidotaceae</taxon>
        <taxon>Crepidotus</taxon>
    </lineage>
</organism>
<proteinExistence type="predicted"/>
<evidence type="ECO:0000313" key="4">
    <source>
        <dbReference type="Proteomes" id="UP000807306"/>
    </source>
</evidence>
<feature type="transmembrane region" description="Helical" evidence="1">
    <location>
        <begin position="144"/>
        <end position="164"/>
    </location>
</feature>
<reference evidence="3" key="1">
    <citation type="submission" date="2020-11" db="EMBL/GenBank/DDBJ databases">
        <authorList>
            <consortium name="DOE Joint Genome Institute"/>
            <person name="Ahrendt S."/>
            <person name="Riley R."/>
            <person name="Andreopoulos W."/>
            <person name="Labutti K."/>
            <person name="Pangilinan J."/>
            <person name="Ruiz-Duenas F.J."/>
            <person name="Barrasa J.M."/>
            <person name="Sanchez-Garcia M."/>
            <person name="Camarero S."/>
            <person name="Miyauchi S."/>
            <person name="Serrano A."/>
            <person name="Linde D."/>
            <person name="Babiker R."/>
            <person name="Drula E."/>
            <person name="Ayuso-Fernandez I."/>
            <person name="Pacheco R."/>
            <person name="Padilla G."/>
            <person name="Ferreira P."/>
            <person name="Barriuso J."/>
            <person name="Kellner H."/>
            <person name="Castanera R."/>
            <person name="Alfaro M."/>
            <person name="Ramirez L."/>
            <person name="Pisabarro A.G."/>
            <person name="Kuo A."/>
            <person name="Tritt A."/>
            <person name="Lipzen A."/>
            <person name="He G."/>
            <person name="Yan M."/>
            <person name="Ng V."/>
            <person name="Cullen D."/>
            <person name="Martin F."/>
            <person name="Rosso M.-N."/>
            <person name="Henrissat B."/>
            <person name="Hibbett D."/>
            <person name="Martinez A.T."/>
            <person name="Grigoriev I.V."/>
        </authorList>
    </citation>
    <scope>NUCLEOTIDE SEQUENCE</scope>
    <source>
        <strain evidence="3">CBS 506.95</strain>
    </source>
</reference>
<dbReference type="AlphaFoldDB" id="A0A9P6JP00"/>
<evidence type="ECO:0000313" key="3">
    <source>
        <dbReference type="EMBL" id="KAF9527149.1"/>
    </source>
</evidence>
<protein>
    <submittedName>
        <fullName evidence="3">Uncharacterized protein</fullName>
    </submittedName>
</protein>
<evidence type="ECO:0000256" key="2">
    <source>
        <dbReference type="SAM" id="SignalP"/>
    </source>
</evidence>
<keyword evidence="1" id="KW-0472">Membrane</keyword>
<dbReference type="EMBL" id="MU157864">
    <property type="protein sequence ID" value="KAF9527149.1"/>
    <property type="molecule type" value="Genomic_DNA"/>
</dbReference>
<feature type="transmembrane region" description="Helical" evidence="1">
    <location>
        <begin position="73"/>
        <end position="93"/>
    </location>
</feature>
<evidence type="ECO:0000256" key="1">
    <source>
        <dbReference type="SAM" id="Phobius"/>
    </source>
</evidence>
<keyword evidence="1" id="KW-1133">Transmembrane helix</keyword>
<gene>
    <name evidence="3" type="ORF">CPB83DRAFT_884483</name>
</gene>
<accession>A0A9P6JP00</accession>
<comment type="caution">
    <text evidence="3">The sequence shown here is derived from an EMBL/GenBank/DDBJ whole genome shotgun (WGS) entry which is preliminary data.</text>
</comment>
<feature type="signal peptide" evidence="2">
    <location>
        <begin position="1"/>
        <end position="30"/>
    </location>
</feature>
<feature type="chain" id="PRO_5040370850" evidence="2">
    <location>
        <begin position="31"/>
        <end position="625"/>
    </location>
</feature>
<dbReference type="OrthoDB" id="3261276at2759"/>
<dbReference type="Proteomes" id="UP000807306">
    <property type="component" value="Unassembled WGS sequence"/>
</dbReference>
<feature type="transmembrane region" description="Helical" evidence="1">
    <location>
        <begin position="505"/>
        <end position="526"/>
    </location>
</feature>
<sequence>MPSQKFLFAQITVLWLAVALLAALTGLIHGSSSKPVGLCASLSSPINSTISIDSETCNLTDYVAMVVHQHASYFQALHIIIIQAIAACCLASFKPALLAMEWTRVETRTTLAALQTGMELTQSPGLSTAILHTITSKSISMKNFFVLLVAGLSILSPIAVSPIYRSHTGPYSASADLEVGGGVGPSISSSYDVEGIVPGGVATGRALLNAANSARLQPPLLTFNVSAAPFITRDTIQAIWSATVSTVVAYNTIDCGPTAPNRLVPSGRDIVSFDTSIFFNNAVQGVIPLIAGSTFGYITNDPQVTAVYLNSTASAEPGVVSATTSVVFLAVNGTLEGAQQTITSTLATSRADFVDVLVCTSTTKLVISNCSINQGNVTQCSAVPSSDLPSLPSTFGSVETYITNPPSVAMTLSASPVTAYYSLYGRLPMYNSITPDLIASDTPPLSFLTLQTTGNHYHLPLTYVRNALFGQTAQGLVQGMLTAWTVTKKTHFQLSATFSVSHVPFLYLVLCVATVCAIASTLWSTLPASSRHATKIDAARLVAISRNPNLDATFVRYADRRVEIDDFVQNSEVAFVWDERLGRSALVLGNEADHDWDDGEKEMVPGVSYTQTGMRGKDLEPLVWH</sequence>
<keyword evidence="1" id="KW-0812">Transmembrane</keyword>
<keyword evidence="4" id="KW-1185">Reference proteome</keyword>